<dbReference type="Gene3D" id="3.40.390.10">
    <property type="entry name" value="Collagenase (Catalytic Domain)"/>
    <property type="match status" value="2"/>
</dbReference>
<evidence type="ECO:0000313" key="2">
    <source>
        <dbReference type="EMBL" id="QEG41635.1"/>
    </source>
</evidence>
<protein>
    <submittedName>
        <fullName evidence="2">Phosphoenolpyruvate:glucose-phosphotransferase regulator</fullName>
    </submittedName>
</protein>
<dbReference type="GO" id="GO:0008237">
    <property type="term" value="F:metallopeptidase activity"/>
    <property type="evidence" value="ECO:0007669"/>
    <property type="project" value="InterPro"/>
</dbReference>
<dbReference type="KEGG" id="rul:UC8_36610"/>
<evidence type="ECO:0000313" key="3">
    <source>
        <dbReference type="Proteomes" id="UP000325286"/>
    </source>
</evidence>
<dbReference type="InterPro" id="IPR024079">
    <property type="entry name" value="MetalloPept_cat_dom_sf"/>
</dbReference>
<dbReference type="InterPro" id="IPR036208">
    <property type="entry name" value="VHL_sf"/>
</dbReference>
<dbReference type="Gene3D" id="2.60.40.780">
    <property type="entry name" value="von Hippel-Lindau disease tumour suppressor, beta domain"/>
    <property type="match status" value="1"/>
</dbReference>
<name>A0A5B9QW74_9BACT</name>
<dbReference type="GO" id="GO:0016740">
    <property type="term" value="F:transferase activity"/>
    <property type="evidence" value="ECO:0007669"/>
    <property type="project" value="UniProtKB-KW"/>
</dbReference>
<dbReference type="InterPro" id="IPR037140">
    <property type="entry name" value="VHL_beta_dom_sf"/>
</dbReference>
<organism evidence="2 3">
    <name type="scientific">Roseimaritima ulvae</name>
    <dbReference type="NCBI Taxonomy" id="980254"/>
    <lineage>
        <taxon>Bacteria</taxon>
        <taxon>Pseudomonadati</taxon>
        <taxon>Planctomycetota</taxon>
        <taxon>Planctomycetia</taxon>
        <taxon>Pirellulales</taxon>
        <taxon>Pirellulaceae</taxon>
        <taxon>Roseimaritima</taxon>
    </lineage>
</organism>
<keyword evidence="2" id="KW-0670">Pyruvate</keyword>
<gene>
    <name evidence="2" type="ORF">UC8_36610</name>
</gene>
<evidence type="ECO:0000256" key="1">
    <source>
        <dbReference type="SAM" id="SignalP"/>
    </source>
</evidence>
<keyword evidence="1" id="KW-0732">Signal</keyword>
<dbReference type="InterPro" id="IPR010384">
    <property type="entry name" value="MtfA_fam"/>
</dbReference>
<dbReference type="SUPFAM" id="SSF49468">
    <property type="entry name" value="VHL"/>
    <property type="match status" value="1"/>
</dbReference>
<keyword evidence="3" id="KW-1185">Reference proteome</keyword>
<feature type="chain" id="PRO_5022799682" evidence="1">
    <location>
        <begin position="30"/>
        <end position="600"/>
    </location>
</feature>
<keyword evidence="2" id="KW-0808">Transferase</keyword>
<sequence precursor="true">MIMKYCLSRFPFALLLLLAAGPWAADAVAADDARTPRPQLQIINGSDQPVDIFWLDADGQRTPNGSLKPGQDTVIKTTLGHRFAVVGQRDGSEQVVISRLPVQGVRLDAAGRDGVPPFYSQSTSVNGFPIVASATVDPHALAEAKYLIEQMLALRPDVLKAMTDSGARLCIMAYNEFTTDLPEFARMGDRPHPDFPQLDGKDYWDARARGTGGSQTDPFCSVGEENLLGYPGDPYASESILIHEFAHSIHLRGLVNVDPTFDRRLQQTYRQAMQQGLWKGKYAGVNRFEYFAEGVQSWFDDNRENDHDHNHVNTRAELLEYDPGLAAICREVFGDTVLKYTKPATRLKDHLADYDPADAPTFRWPARLTRAKQAIRQHAQARDAQAGTHEDRKLAGWTVHVHKQLLAPDHRKATETALRLLNRQLDEIVREVPPPAVAELRKVPLWISPEYENVQPRAEYHPGAGWLKNNGRDPAMAKGVEFTNVRIFEAETRRMPNFALHELAHAYHDRVLPKGFGNPELKAAYERMKAGGLYERVERRNSNGETRIDRAYALTNPQEYFAEVSEAYFSTNDFFPYTRDELERHDPEVVKLLGELWGVQ</sequence>
<proteinExistence type="predicted"/>
<accession>A0A5B9QW74</accession>
<reference evidence="2 3" key="1">
    <citation type="submission" date="2019-08" db="EMBL/GenBank/DDBJ databases">
        <title>Deep-cultivation of Planctomycetes and their phenomic and genomic characterization uncovers novel biology.</title>
        <authorList>
            <person name="Wiegand S."/>
            <person name="Jogler M."/>
            <person name="Boedeker C."/>
            <person name="Pinto D."/>
            <person name="Vollmers J."/>
            <person name="Rivas-Marin E."/>
            <person name="Kohn T."/>
            <person name="Peeters S.H."/>
            <person name="Heuer A."/>
            <person name="Rast P."/>
            <person name="Oberbeckmann S."/>
            <person name="Bunk B."/>
            <person name="Jeske O."/>
            <person name="Meyerdierks A."/>
            <person name="Storesund J.E."/>
            <person name="Kallscheuer N."/>
            <person name="Luecker S."/>
            <person name="Lage O.M."/>
            <person name="Pohl T."/>
            <person name="Merkel B.J."/>
            <person name="Hornburger P."/>
            <person name="Mueller R.-W."/>
            <person name="Bruemmer F."/>
            <person name="Labrenz M."/>
            <person name="Spormann A.M."/>
            <person name="Op den Camp H."/>
            <person name="Overmann J."/>
            <person name="Amann R."/>
            <person name="Jetten M.S.M."/>
            <person name="Mascher T."/>
            <person name="Medema M.H."/>
            <person name="Devos D.P."/>
            <person name="Kaster A.-K."/>
            <person name="Ovreas L."/>
            <person name="Rohde M."/>
            <person name="Galperin M.Y."/>
            <person name="Jogler C."/>
        </authorList>
    </citation>
    <scope>NUCLEOTIDE SEQUENCE [LARGE SCALE GENOMIC DNA]</scope>
    <source>
        <strain evidence="2 3">UC8</strain>
    </source>
</reference>
<dbReference type="SUPFAM" id="SSF55486">
    <property type="entry name" value="Metalloproteases ('zincins'), catalytic domain"/>
    <property type="match status" value="2"/>
</dbReference>
<feature type="signal peptide" evidence="1">
    <location>
        <begin position="1"/>
        <end position="29"/>
    </location>
</feature>
<dbReference type="AlphaFoldDB" id="A0A5B9QW74"/>
<dbReference type="Pfam" id="PF06167">
    <property type="entry name" value="Peptidase_M90"/>
    <property type="match status" value="1"/>
</dbReference>
<dbReference type="Proteomes" id="UP000325286">
    <property type="component" value="Chromosome"/>
</dbReference>
<dbReference type="EMBL" id="CP042914">
    <property type="protein sequence ID" value="QEG41635.1"/>
    <property type="molecule type" value="Genomic_DNA"/>
</dbReference>